<comment type="caution">
    <text evidence="2">The sequence shown here is derived from an EMBL/GenBank/DDBJ whole genome shotgun (WGS) entry which is preliminary data.</text>
</comment>
<keyword evidence="3" id="KW-1185">Reference proteome</keyword>
<name>A0ABN1S105_9ACTN</name>
<reference evidence="2 3" key="1">
    <citation type="journal article" date="2019" name="Int. J. Syst. Evol. Microbiol.">
        <title>The Global Catalogue of Microorganisms (GCM) 10K type strain sequencing project: providing services to taxonomists for standard genome sequencing and annotation.</title>
        <authorList>
            <consortium name="The Broad Institute Genomics Platform"/>
            <consortium name="The Broad Institute Genome Sequencing Center for Infectious Disease"/>
            <person name="Wu L."/>
            <person name="Ma J."/>
        </authorList>
    </citation>
    <scope>NUCLEOTIDE SEQUENCE [LARGE SCALE GENOMIC DNA]</scope>
    <source>
        <strain evidence="2 3">JCM 10696</strain>
    </source>
</reference>
<evidence type="ECO:0000313" key="2">
    <source>
        <dbReference type="EMBL" id="GAA0969706.1"/>
    </source>
</evidence>
<proteinExistence type="predicted"/>
<dbReference type="EMBL" id="BAAAHH010000067">
    <property type="protein sequence ID" value="GAA0969706.1"/>
    <property type="molecule type" value="Genomic_DNA"/>
</dbReference>
<evidence type="ECO:0000256" key="1">
    <source>
        <dbReference type="SAM" id="MobiDB-lite"/>
    </source>
</evidence>
<evidence type="ECO:0000313" key="3">
    <source>
        <dbReference type="Proteomes" id="UP001500665"/>
    </source>
</evidence>
<protein>
    <recommendedName>
        <fullName evidence="4">Transposase</fullName>
    </recommendedName>
</protein>
<sequence length="77" mass="8690">MRPRRCRAQVDEGKRPGTTTAKAEEIKKLRAEVAELKRANEILKAATSFFAAELCATRRHGDREAVRDRFHRVVAAA</sequence>
<accession>A0ABN1S105</accession>
<gene>
    <name evidence="2" type="ORF">GCM10009550_76710</name>
</gene>
<dbReference type="Proteomes" id="UP001500665">
    <property type="component" value="Unassembled WGS sequence"/>
</dbReference>
<evidence type="ECO:0008006" key="4">
    <source>
        <dbReference type="Google" id="ProtNLM"/>
    </source>
</evidence>
<organism evidence="2 3">
    <name type="scientific">Actinocorallia libanotica</name>
    <dbReference type="NCBI Taxonomy" id="46162"/>
    <lineage>
        <taxon>Bacteria</taxon>
        <taxon>Bacillati</taxon>
        <taxon>Actinomycetota</taxon>
        <taxon>Actinomycetes</taxon>
        <taxon>Streptosporangiales</taxon>
        <taxon>Thermomonosporaceae</taxon>
        <taxon>Actinocorallia</taxon>
    </lineage>
</organism>
<feature type="region of interest" description="Disordered" evidence="1">
    <location>
        <begin position="1"/>
        <end position="21"/>
    </location>
</feature>